<evidence type="ECO:0000256" key="8">
    <source>
        <dbReference type="ARBA" id="ARBA00030473"/>
    </source>
</evidence>
<organism evidence="14 15">
    <name type="scientific">Actinacidiphila alni</name>
    <dbReference type="NCBI Taxonomy" id="380248"/>
    <lineage>
        <taxon>Bacteria</taxon>
        <taxon>Bacillati</taxon>
        <taxon>Actinomycetota</taxon>
        <taxon>Actinomycetes</taxon>
        <taxon>Kitasatosporales</taxon>
        <taxon>Streptomycetaceae</taxon>
        <taxon>Actinacidiphila</taxon>
    </lineage>
</organism>
<evidence type="ECO:0000259" key="13">
    <source>
        <dbReference type="Pfam" id="PF19291"/>
    </source>
</evidence>
<comment type="pathway">
    <text evidence="11">Glycan degradation; trehalose degradation; D-glucose from alpha,alpha-trehalose: step 1/1.</text>
</comment>
<comment type="cofactor">
    <cofactor evidence="10">
        <name>phosphate</name>
        <dbReference type="ChEBI" id="CHEBI:43474"/>
    </cofactor>
</comment>
<dbReference type="PANTHER" id="PTHR31616">
    <property type="entry name" value="TREHALASE"/>
    <property type="match status" value="1"/>
</dbReference>
<dbReference type="InterPro" id="IPR012341">
    <property type="entry name" value="6hp_glycosidase-like_sf"/>
</dbReference>
<name>A0A1I2GGA5_9ACTN</name>
<evidence type="ECO:0000256" key="9">
    <source>
        <dbReference type="ARBA" id="ARBA00031637"/>
    </source>
</evidence>
<evidence type="ECO:0000256" key="11">
    <source>
        <dbReference type="ARBA" id="ARBA00060615"/>
    </source>
</evidence>
<feature type="domain" description="Trehalase-like N-terminal" evidence="13">
    <location>
        <begin position="4"/>
        <end position="155"/>
    </location>
</feature>
<dbReference type="EC" id="3.2.1.28" evidence="3"/>
<evidence type="ECO:0000256" key="3">
    <source>
        <dbReference type="ARBA" id="ARBA00012757"/>
    </source>
</evidence>
<dbReference type="InterPro" id="IPR011613">
    <property type="entry name" value="GH15-like"/>
</dbReference>
<accession>A0A1I2GGA5</accession>
<evidence type="ECO:0000256" key="10">
    <source>
        <dbReference type="ARBA" id="ARBA00053030"/>
    </source>
</evidence>
<keyword evidence="5" id="KW-0378">Hydrolase</keyword>
<feature type="domain" description="GH15-like" evidence="12">
    <location>
        <begin position="225"/>
        <end position="590"/>
    </location>
</feature>
<evidence type="ECO:0000256" key="4">
    <source>
        <dbReference type="ARBA" id="ARBA00019905"/>
    </source>
</evidence>
<dbReference type="GO" id="GO:0004555">
    <property type="term" value="F:alpha,alpha-trehalase activity"/>
    <property type="evidence" value="ECO:0007669"/>
    <property type="project" value="UniProtKB-EC"/>
</dbReference>
<dbReference type="RefSeq" id="WP_093714366.1">
    <property type="nucleotide sequence ID" value="NZ_FONG01000009.1"/>
</dbReference>
<sequence length="602" mass="66591">MPGRIEDYALIGDLQTAALVGRDGSIDWLCLPRFDSAACFAALLGDEGNGRWLLAPAATRETDGPATCTHRSYRGDTLVLDTFWETPTGTVKVTDFMPQRDRAPDVIRIVEGVSGQVDMHVELSLRFDYGAVVPWMRRTDGHRVAIAGPDSVWLRSEPPVKAYGRNMRTYADFTVEAGERVAFILTWHPSHEKRPRRVDPYQALEQSLADWDAWSARCRYDGPWRPAVLRSLITLKALTYAPSGGIAAAATTSLPEEIGGVRNWDYRYCWLRDAALTLNALVSGGFLEEAGAWRDWLLRAVAGDPADLQIMYGIGGERRLTEYEVPWLAGYERSAPVRIGNAAAGQLQLDVYGEVLDSLHLARSAGMSDEPHAWNLQRALMDFLESNWRDPDEGIWEVRGPRRHFVHSKVMAWVAADRAVRTVEALPRLKGDVARWRSMRAQVHAEVCEKGYDARRNTFTQSYGSTELDAATLLIPQVGFLPPSDERVVGTVEAVRRELDLGGFVRRYTPEAAGVDGLPGSEGAFLACSFWLADALHATGRTEEATELFERLLSLRNDVGLLAEEWDPVAGRLLGNFPQAFSHVGLVNTAVALSGAPTAKDC</sequence>
<dbReference type="Gene3D" id="1.50.10.10">
    <property type="match status" value="1"/>
</dbReference>
<keyword evidence="6" id="KW-0119">Carbohydrate metabolism</keyword>
<proteinExistence type="inferred from homology"/>
<comment type="similarity">
    <text evidence="2">Belongs to the glycosyl hydrolase 15 family.</text>
</comment>
<dbReference type="OrthoDB" id="3902805at2"/>
<evidence type="ECO:0000256" key="7">
    <source>
        <dbReference type="ARBA" id="ARBA00023295"/>
    </source>
</evidence>
<reference evidence="15" key="1">
    <citation type="submission" date="2016-10" db="EMBL/GenBank/DDBJ databases">
        <authorList>
            <person name="Varghese N."/>
            <person name="Submissions S."/>
        </authorList>
    </citation>
    <scope>NUCLEOTIDE SEQUENCE [LARGE SCALE GENOMIC DNA]</scope>
    <source>
        <strain evidence="15">CGMCC 4.3510</strain>
    </source>
</reference>
<protein>
    <recommendedName>
        <fullName evidence="4">Trehalase</fullName>
        <ecNumber evidence="3">3.2.1.28</ecNumber>
    </recommendedName>
    <alternativeName>
        <fullName evidence="8">Alpha,alpha-trehalase</fullName>
    </alternativeName>
    <alternativeName>
        <fullName evidence="9">Alpha,alpha-trehalose glucohydrolase</fullName>
    </alternativeName>
</protein>
<gene>
    <name evidence="14" type="ORF">SAMN05216251_10945</name>
</gene>
<evidence type="ECO:0000259" key="12">
    <source>
        <dbReference type="Pfam" id="PF00723"/>
    </source>
</evidence>
<dbReference type="STRING" id="380248.SAMN05216251_10945"/>
<keyword evidence="15" id="KW-1185">Reference proteome</keyword>
<dbReference type="FunFam" id="1.50.10.10:FF:000005">
    <property type="entry name" value="Glycosyl hydrolase, glucoamylase"/>
    <property type="match status" value="1"/>
</dbReference>
<dbReference type="AlphaFoldDB" id="A0A1I2GGA5"/>
<evidence type="ECO:0000313" key="15">
    <source>
        <dbReference type="Proteomes" id="UP000199323"/>
    </source>
</evidence>
<dbReference type="PANTHER" id="PTHR31616:SF0">
    <property type="entry name" value="GLUCAN 1,4-ALPHA-GLUCOSIDASE"/>
    <property type="match status" value="1"/>
</dbReference>
<dbReference type="SUPFAM" id="SSF48208">
    <property type="entry name" value="Six-hairpin glycosidases"/>
    <property type="match status" value="1"/>
</dbReference>
<dbReference type="GO" id="GO:0005993">
    <property type="term" value="P:trehalose catabolic process"/>
    <property type="evidence" value="ECO:0007669"/>
    <property type="project" value="UniProtKB-ARBA"/>
</dbReference>
<dbReference type="InterPro" id="IPR045582">
    <property type="entry name" value="Trehalase-like_N"/>
</dbReference>
<dbReference type="InterPro" id="IPR008928">
    <property type="entry name" value="6-hairpin_glycosidase_sf"/>
</dbReference>
<evidence type="ECO:0000256" key="6">
    <source>
        <dbReference type="ARBA" id="ARBA00023277"/>
    </source>
</evidence>
<dbReference type="EMBL" id="FONG01000009">
    <property type="protein sequence ID" value="SFF16542.1"/>
    <property type="molecule type" value="Genomic_DNA"/>
</dbReference>
<comment type="catalytic activity">
    <reaction evidence="1">
        <text>alpha,alpha-trehalose + H2O = alpha-D-glucose + beta-D-glucose</text>
        <dbReference type="Rhea" id="RHEA:32675"/>
        <dbReference type="ChEBI" id="CHEBI:15377"/>
        <dbReference type="ChEBI" id="CHEBI:15903"/>
        <dbReference type="ChEBI" id="CHEBI:16551"/>
        <dbReference type="ChEBI" id="CHEBI:17925"/>
        <dbReference type="EC" id="3.2.1.28"/>
    </reaction>
</comment>
<keyword evidence="7" id="KW-0326">Glycosidase</keyword>
<evidence type="ECO:0000256" key="1">
    <source>
        <dbReference type="ARBA" id="ARBA00001576"/>
    </source>
</evidence>
<evidence type="ECO:0000256" key="2">
    <source>
        <dbReference type="ARBA" id="ARBA00006188"/>
    </source>
</evidence>
<evidence type="ECO:0000256" key="5">
    <source>
        <dbReference type="ARBA" id="ARBA00022801"/>
    </source>
</evidence>
<dbReference type="Pfam" id="PF19291">
    <property type="entry name" value="TREH_N"/>
    <property type="match status" value="1"/>
</dbReference>
<evidence type="ECO:0000313" key="14">
    <source>
        <dbReference type="EMBL" id="SFF16542.1"/>
    </source>
</evidence>
<dbReference type="Proteomes" id="UP000199323">
    <property type="component" value="Unassembled WGS sequence"/>
</dbReference>
<dbReference type="Pfam" id="PF00723">
    <property type="entry name" value="Glyco_hydro_15"/>
    <property type="match status" value="1"/>
</dbReference>